<evidence type="ECO:0000313" key="3">
    <source>
        <dbReference type="Proteomes" id="UP000516052"/>
    </source>
</evidence>
<dbReference type="RefSeq" id="WP_187749211.1">
    <property type="nucleotide sequence ID" value="NZ_CP060828.1"/>
</dbReference>
<reference evidence="2 3" key="1">
    <citation type="submission" date="2020-08" db="EMBL/GenBank/DDBJ databases">
        <title>A novel species.</title>
        <authorList>
            <person name="Gao J."/>
        </authorList>
    </citation>
    <scope>NUCLEOTIDE SEQUENCE [LARGE SCALE GENOMIC DNA]</scope>
    <source>
        <strain evidence="2 3">CRXT-G-22</strain>
    </source>
</reference>
<evidence type="ECO:0000256" key="1">
    <source>
        <dbReference type="SAM" id="SignalP"/>
    </source>
</evidence>
<dbReference type="InterPro" id="IPR046172">
    <property type="entry name" value="DUF6174"/>
</dbReference>
<proteinExistence type="predicted"/>
<dbReference type="KEGG" id="sroi:IAG44_24450"/>
<keyword evidence="1" id="KW-0732">Signal</keyword>
<evidence type="ECO:0008006" key="4">
    <source>
        <dbReference type="Google" id="ProtNLM"/>
    </source>
</evidence>
<gene>
    <name evidence="2" type="ORF">IAG44_24450</name>
</gene>
<feature type="signal peptide" evidence="1">
    <location>
        <begin position="1"/>
        <end position="21"/>
    </location>
</feature>
<protein>
    <recommendedName>
        <fullName evidence="4">Lipoprotein</fullName>
    </recommendedName>
</protein>
<keyword evidence="3" id="KW-1185">Reference proteome</keyword>
<evidence type="ECO:0000313" key="2">
    <source>
        <dbReference type="EMBL" id="QNP72254.1"/>
    </source>
</evidence>
<dbReference type="Proteomes" id="UP000516052">
    <property type="component" value="Chromosome"/>
</dbReference>
<sequence length="138" mass="14900">MPAVRLLPPATLLLLLTTACASAPARTGPDTTPWREPSSYAYTLVSDTQVLAGTFRITVRDARVTAATGLDDKRLLPQLPTIGDLLTRLREARERDADTADIEYAPDGRPTRLVLDDSKNAVDDEATYTITAYTAAPA</sequence>
<organism evidence="2 3">
    <name type="scientific">Streptomyces roseirectus</name>
    <dbReference type="NCBI Taxonomy" id="2768066"/>
    <lineage>
        <taxon>Bacteria</taxon>
        <taxon>Bacillati</taxon>
        <taxon>Actinomycetota</taxon>
        <taxon>Actinomycetes</taxon>
        <taxon>Kitasatosporales</taxon>
        <taxon>Streptomycetaceae</taxon>
        <taxon>Streptomyces</taxon>
    </lineage>
</organism>
<dbReference type="EMBL" id="CP060828">
    <property type="protein sequence ID" value="QNP72254.1"/>
    <property type="molecule type" value="Genomic_DNA"/>
</dbReference>
<dbReference type="PROSITE" id="PS51257">
    <property type="entry name" value="PROKAR_LIPOPROTEIN"/>
    <property type="match status" value="1"/>
</dbReference>
<feature type="chain" id="PRO_5028816133" description="Lipoprotein" evidence="1">
    <location>
        <begin position="22"/>
        <end position="138"/>
    </location>
</feature>
<dbReference type="AlphaFoldDB" id="A0A7H0IHI8"/>
<dbReference type="Pfam" id="PF19671">
    <property type="entry name" value="DUF6174"/>
    <property type="match status" value="1"/>
</dbReference>
<accession>A0A7H0IHI8</accession>
<name>A0A7H0IHI8_9ACTN</name>